<accession>A0A1R3HHS0</accession>
<dbReference type="EMBL" id="AWWV01011917">
    <property type="protein sequence ID" value="OMO69901.1"/>
    <property type="molecule type" value="Genomic_DNA"/>
</dbReference>
<dbReference type="InterPro" id="IPR032675">
    <property type="entry name" value="LRR_dom_sf"/>
</dbReference>
<keyword evidence="4" id="KW-1185">Reference proteome</keyword>
<reference evidence="3 4" key="1">
    <citation type="submission" date="2013-09" db="EMBL/GenBank/DDBJ databases">
        <title>Corchorus capsularis genome sequencing.</title>
        <authorList>
            <person name="Alam M."/>
            <person name="Haque M.S."/>
            <person name="Islam M.S."/>
            <person name="Emdad E.M."/>
            <person name="Islam M.M."/>
            <person name="Ahmed B."/>
            <person name="Halim A."/>
            <person name="Hossen Q.M.M."/>
            <person name="Hossain M.Z."/>
            <person name="Ahmed R."/>
            <person name="Khan M.M."/>
            <person name="Islam R."/>
            <person name="Rashid M.M."/>
            <person name="Khan S.A."/>
            <person name="Rahman M.S."/>
            <person name="Alam M."/>
        </authorList>
    </citation>
    <scope>NUCLEOTIDE SEQUENCE [LARGE SCALE GENOMIC DNA]</scope>
    <source>
        <strain evidence="4">cv. CVL-1</strain>
        <tissue evidence="3">Whole seedling</tissue>
    </source>
</reference>
<dbReference type="OrthoDB" id="598235at2759"/>
<feature type="domain" description="Disease resistance R13L4/SHOC-2-like LRR" evidence="2">
    <location>
        <begin position="100"/>
        <end position="382"/>
    </location>
</feature>
<proteinExistence type="predicted"/>
<keyword evidence="1" id="KW-0677">Repeat</keyword>
<evidence type="ECO:0000259" key="2">
    <source>
        <dbReference type="Pfam" id="PF23598"/>
    </source>
</evidence>
<name>A0A1R3HHS0_COCAP</name>
<gene>
    <name evidence="3" type="ORF">CCACVL1_19212</name>
</gene>
<dbReference type="OMA" id="PIAHSVW"/>
<dbReference type="PANTHER" id="PTHR47186">
    <property type="entry name" value="LEUCINE-RICH REPEAT-CONTAINING PROTEIN 57"/>
    <property type="match status" value="1"/>
</dbReference>
<protein>
    <submittedName>
        <fullName evidence="3">Disease resistance protein RPM1-like protein</fullName>
    </submittedName>
</protein>
<comment type="caution">
    <text evidence="3">The sequence shown here is derived from an EMBL/GenBank/DDBJ whole genome shotgun (WGS) entry which is preliminary data.</text>
</comment>
<dbReference type="AlphaFoldDB" id="A0A1R3HHS0"/>
<dbReference type="Gene3D" id="3.80.10.10">
    <property type="entry name" value="Ribonuclease Inhibitor"/>
    <property type="match status" value="1"/>
</dbReference>
<dbReference type="SUPFAM" id="SSF52058">
    <property type="entry name" value="L domain-like"/>
    <property type="match status" value="1"/>
</dbReference>
<dbReference type="Proteomes" id="UP000188268">
    <property type="component" value="Unassembled WGS sequence"/>
</dbReference>
<dbReference type="Gramene" id="OMO69901">
    <property type="protein sequence ID" value="OMO69901"/>
    <property type="gene ID" value="CCACVL1_19212"/>
</dbReference>
<sequence>MNKGVMPGLEELYVISCPEFTTLPNGWESDLPDLKQVGLMNASSKIMQQLCAVADVDYQPTIQAAKASRIEVDDSKLFVGKIYNKFTLEDAPILELPCELVNLFNLRYLNLTRTKVKELPKYIGKLSNLQSLIAKETQIKELPPGIVKLKNLRHLVAFCYNDNIVEFEILGSGIRVPSNICSLEQLQVLSTVEARGNLIKQLSRMTQLTSLTIVMVKEADYENLCISIGNMRFLRSLGVMSCNKDEALNMDALEVAPPLLEKLFLAGRLEKIPHWFNSLHSLTFLCLHWSRLRDDFLPHIQALPNLRQLTLINAYDGERLCFLEGFQKLTSLGIAGCQLEEIVMNKGVMPGLEELYVGSCPEFMTLPHGWESDLPALKQVSLANVSGKIMQGFCAAANRGYQPTIQIVEASRIEVEDSKFVWHYKFSS</sequence>
<dbReference type="Pfam" id="PF23598">
    <property type="entry name" value="LRR_14"/>
    <property type="match status" value="1"/>
</dbReference>
<evidence type="ECO:0000313" key="4">
    <source>
        <dbReference type="Proteomes" id="UP000188268"/>
    </source>
</evidence>
<organism evidence="3 4">
    <name type="scientific">Corchorus capsularis</name>
    <name type="common">Jute</name>
    <dbReference type="NCBI Taxonomy" id="210143"/>
    <lineage>
        <taxon>Eukaryota</taxon>
        <taxon>Viridiplantae</taxon>
        <taxon>Streptophyta</taxon>
        <taxon>Embryophyta</taxon>
        <taxon>Tracheophyta</taxon>
        <taxon>Spermatophyta</taxon>
        <taxon>Magnoliopsida</taxon>
        <taxon>eudicotyledons</taxon>
        <taxon>Gunneridae</taxon>
        <taxon>Pentapetalae</taxon>
        <taxon>rosids</taxon>
        <taxon>malvids</taxon>
        <taxon>Malvales</taxon>
        <taxon>Malvaceae</taxon>
        <taxon>Grewioideae</taxon>
        <taxon>Apeibeae</taxon>
        <taxon>Corchorus</taxon>
    </lineage>
</organism>
<dbReference type="PANTHER" id="PTHR47186:SF57">
    <property type="entry name" value="OS02G0478300 PROTEIN"/>
    <property type="match status" value="1"/>
</dbReference>
<dbReference type="InterPro" id="IPR055414">
    <property type="entry name" value="LRR_R13L4/SHOC2-like"/>
</dbReference>
<evidence type="ECO:0000313" key="3">
    <source>
        <dbReference type="EMBL" id="OMO69901.1"/>
    </source>
</evidence>
<evidence type="ECO:0000256" key="1">
    <source>
        <dbReference type="ARBA" id="ARBA00022737"/>
    </source>
</evidence>